<evidence type="ECO:0000256" key="1">
    <source>
        <dbReference type="SAM" id="MobiDB-lite"/>
    </source>
</evidence>
<evidence type="ECO:0000313" key="2">
    <source>
        <dbReference type="EMBL" id="KAJ6262932.1"/>
    </source>
</evidence>
<feature type="region of interest" description="Disordered" evidence="1">
    <location>
        <begin position="63"/>
        <end position="122"/>
    </location>
</feature>
<organism evidence="2 3">
    <name type="scientific">Drechslerella dactyloides</name>
    <name type="common">Nematode-trapping fungus</name>
    <name type="synonym">Arthrobotrys dactyloides</name>
    <dbReference type="NCBI Taxonomy" id="74499"/>
    <lineage>
        <taxon>Eukaryota</taxon>
        <taxon>Fungi</taxon>
        <taxon>Dikarya</taxon>
        <taxon>Ascomycota</taxon>
        <taxon>Pezizomycotina</taxon>
        <taxon>Orbiliomycetes</taxon>
        <taxon>Orbiliales</taxon>
        <taxon>Orbiliaceae</taxon>
        <taxon>Drechslerella</taxon>
    </lineage>
</organism>
<feature type="compositionally biased region" description="Polar residues" evidence="1">
    <location>
        <begin position="179"/>
        <end position="198"/>
    </location>
</feature>
<proteinExistence type="predicted"/>
<feature type="compositionally biased region" description="Polar residues" evidence="1">
    <location>
        <begin position="206"/>
        <end position="215"/>
    </location>
</feature>
<reference evidence="2" key="1">
    <citation type="submission" date="2023-01" db="EMBL/GenBank/DDBJ databases">
        <title>The chitinases involved in constricting ring structure development in the nematode-trapping fungus Drechslerella dactyloides.</title>
        <authorList>
            <person name="Wang R."/>
            <person name="Zhang L."/>
            <person name="Tang P."/>
            <person name="Li S."/>
            <person name="Liang L."/>
        </authorList>
    </citation>
    <scope>NUCLEOTIDE SEQUENCE</scope>
    <source>
        <strain evidence="2">YMF1.00031</strain>
    </source>
</reference>
<feature type="region of interest" description="Disordered" evidence="1">
    <location>
        <begin position="134"/>
        <end position="158"/>
    </location>
</feature>
<dbReference type="EMBL" id="JAQGDS010000002">
    <property type="protein sequence ID" value="KAJ6262932.1"/>
    <property type="molecule type" value="Genomic_DNA"/>
</dbReference>
<sequence length="485" mass="52375">MACVPDKIKRTEAVSEQLRKLGYAREHANIEGGRLVDEYLSSQFKIRKPTALPAHITAHMHINPGFPANMNNQDPGSSRSAPPTSTPAPSCDPAPDSNPQSAPKSAFNGFATTGASSSTWNPPVFSYTTPKKSAAASSLGSPASSGSPMDVDTPTPKKKTRSLLEQFNSAIDAGIDDPSSPTRSTIRIHSSPRPSVSAQDHHGAEGSQQHRNGVDSTEGEKDEAEGDDEGIFQLLILTGNWATKSMWWESVAEELLVRGLATRINCESNARACLEQCLQRNPNFEKTLMGAGIARMLTTVKGGGEPAVRRPHLDQKLWTMKQKGQMKYEGLIGPTILRRKGLAQHGPLSDESPLIEEKSLPFIKHTDSAKTTPQIKKIDWAKTTPPVEGKSLAKGAPLNENKAKWPLIENKLVAMEQHAPGASTSVDTVPSDENISSVNSTFMEEDAFMSGDTSRGENLGRAVVLVETNDNPFFSFRGGDEDSDL</sequence>
<gene>
    <name evidence="2" type="ORF">Dda_1490</name>
</gene>
<comment type="caution">
    <text evidence="2">The sequence shown here is derived from an EMBL/GenBank/DDBJ whole genome shotgun (WGS) entry which is preliminary data.</text>
</comment>
<keyword evidence="3" id="KW-1185">Reference proteome</keyword>
<feature type="compositionally biased region" description="Low complexity" evidence="1">
    <location>
        <begin position="134"/>
        <end position="148"/>
    </location>
</feature>
<dbReference type="Proteomes" id="UP001221413">
    <property type="component" value="Unassembled WGS sequence"/>
</dbReference>
<feature type="compositionally biased region" description="Polar residues" evidence="1">
    <location>
        <begin position="110"/>
        <end position="122"/>
    </location>
</feature>
<feature type="region of interest" description="Disordered" evidence="1">
    <location>
        <begin position="170"/>
        <end position="227"/>
    </location>
</feature>
<name>A0AAD6J699_DREDA</name>
<protein>
    <submittedName>
        <fullName evidence="2">Uncharacterized protein</fullName>
    </submittedName>
</protein>
<dbReference type="AlphaFoldDB" id="A0AAD6J699"/>
<accession>A0AAD6J699</accession>
<evidence type="ECO:0000313" key="3">
    <source>
        <dbReference type="Proteomes" id="UP001221413"/>
    </source>
</evidence>